<dbReference type="RefSeq" id="WP_109248897.1">
    <property type="nucleotide sequence ID" value="NZ_CAXOJE010000016.1"/>
</dbReference>
<evidence type="ECO:0000313" key="2">
    <source>
        <dbReference type="EMBL" id="SUI77498.1"/>
    </source>
</evidence>
<organism evidence="2 3">
    <name type="scientific">Shewanella algae</name>
    <dbReference type="NCBI Taxonomy" id="38313"/>
    <lineage>
        <taxon>Bacteria</taxon>
        <taxon>Pseudomonadati</taxon>
        <taxon>Pseudomonadota</taxon>
        <taxon>Gammaproteobacteria</taxon>
        <taxon>Alteromonadales</taxon>
        <taxon>Shewanellaceae</taxon>
        <taxon>Shewanella</taxon>
    </lineage>
</organism>
<dbReference type="EMBL" id="UGYO01000001">
    <property type="protein sequence ID" value="SUI77498.1"/>
    <property type="molecule type" value="Genomic_DNA"/>
</dbReference>
<evidence type="ECO:0000256" key="1">
    <source>
        <dbReference type="SAM" id="MobiDB-lite"/>
    </source>
</evidence>
<keyword evidence="3" id="KW-1185">Reference proteome</keyword>
<name>A0A380ABV6_9GAMM</name>
<feature type="compositionally biased region" description="Basic and acidic residues" evidence="1">
    <location>
        <begin position="1"/>
        <end position="16"/>
    </location>
</feature>
<sequence>MSGERITHDGERERCPVHGHTRRLSRKEISEIKHAVEVANSQAKRSGNKPKEPQIGLFSCKCNCFYVKVD</sequence>
<dbReference type="Proteomes" id="UP000254069">
    <property type="component" value="Unassembled WGS sequence"/>
</dbReference>
<proteinExistence type="predicted"/>
<reference evidence="2 3" key="1">
    <citation type="submission" date="2018-06" db="EMBL/GenBank/DDBJ databases">
        <authorList>
            <consortium name="Pathogen Informatics"/>
            <person name="Doyle S."/>
        </authorList>
    </citation>
    <scope>NUCLEOTIDE SEQUENCE [LARGE SCALE GENOMIC DNA]</scope>
    <source>
        <strain evidence="2 3">NCTC10738</strain>
    </source>
</reference>
<accession>A0A380ABV6</accession>
<evidence type="ECO:0000313" key="3">
    <source>
        <dbReference type="Proteomes" id="UP000254069"/>
    </source>
</evidence>
<feature type="region of interest" description="Disordered" evidence="1">
    <location>
        <begin position="1"/>
        <end position="24"/>
    </location>
</feature>
<gene>
    <name evidence="2" type="ORF">NCTC10738_02626</name>
</gene>
<protein>
    <submittedName>
        <fullName evidence="2">Uncharacterized protein</fullName>
    </submittedName>
</protein>
<dbReference type="AlphaFoldDB" id="A0A380ABV6"/>